<proteinExistence type="predicted"/>
<organism evidence="1">
    <name type="scientific">viral metagenome</name>
    <dbReference type="NCBI Taxonomy" id="1070528"/>
    <lineage>
        <taxon>unclassified sequences</taxon>
        <taxon>metagenomes</taxon>
        <taxon>organismal metagenomes</taxon>
    </lineage>
</organism>
<evidence type="ECO:0000313" key="1">
    <source>
        <dbReference type="EMBL" id="QHT01185.1"/>
    </source>
</evidence>
<sequence>MGLVLLKFLIHKSDLEIVNSRPVNGVIYFRMCFSIYVCYISHDLQFHDWKYASTIDQPDQYPQHIPDLNAHFKTVRLVPDEDMYILIKQPTFMQIKSHAIYHSNMAKYLLLSQFLCLDINRVIINELFWLEMDHIYTNDPKIISFFIHDRNTIMKKFKDTIKEYSRGWMLP</sequence>
<dbReference type="AlphaFoldDB" id="A0A6C0CBX5"/>
<protein>
    <submittedName>
        <fullName evidence="1">Uncharacterized protein</fullName>
    </submittedName>
</protein>
<reference evidence="1" key="1">
    <citation type="journal article" date="2020" name="Nature">
        <title>Giant virus diversity and host interactions through global metagenomics.</title>
        <authorList>
            <person name="Schulz F."/>
            <person name="Roux S."/>
            <person name="Paez-Espino D."/>
            <person name="Jungbluth S."/>
            <person name="Walsh D.A."/>
            <person name="Denef V.J."/>
            <person name="McMahon K.D."/>
            <person name="Konstantinidis K.T."/>
            <person name="Eloe-Fadrosh E.A."/>
            <person name="Kyrpides N.C."/>
            <person name="Woyke T."/>
        </authorList>
    </citation>
    <scope>NUCLEOTIDE SEQUENCE</scope>
    <source>
        <strain evidence="1">GVMAG-M-3300020192-26</strain>
    </source>
</reference>
<accession>A0A6C0CBX5</accession>
<name>A0A6C0CBX5_9ZZZZ</name>
<dbReference type="EMBL" id="MN739365">
    <property type="protein sequence ID" value="QHT01185.1"/>
    <property type="molecule type" value="Genomic_DNA"/>
</dbReference>